<dbReference type="OrthoDB" id="10257314at2759"/>
<dbReference type="GO" id="GO:0005737">
    <property type="term" value="C:cytoplasm"/>
    <property type="evidence" value="ECO:0007669"/>
    <property type="project" value="TreeGrafter"/>
</dbReference>
<feature type="region of interest" description="Disordered" evidence="7">
    <location>
        <begin position="364"/>
        <end position="387"/>
    </location>
</feature>
<dbReference type="SUPFAM" id="SSF51197">
    <property type="entry name" value="Clavaminate synthase-like"/>
    <property type="match status" value="1"/>
</dbReference>
<reference evidence="9 10" key="1">
    <citation type="submission" date="2019-12" db="EMBL/GenBank/DDBJ databases">
        <title>A genome sequence resource for the geographically widespread anthracnose pathogen Colletotrichum asianum.</title>
        <authorList>
            <person name="Meng Y."/>
        </authorList>
    </citation>
    <scope>NUCLEOTIDE SEQUENCE [LARGE SCALE GENOMIC DNA]</scope>
    <source>
        <strain evidence="9 10">ICMP 18580</strain>
    </source>
</reference>
<evidence type="ECO:0000313" key="10">
    <source>
        <dbReference type="Proteomes" id="UP000434172"/>
    </source>
</evidence>
<dbReference type="GO" id="GO:0046872">
    <property type="term" value="F:metal ion binding"/>
    <property type="evidence" value="ECO:0007669"/>
    <property type="project" value="UniProtKB-KW"/>
</dbReference>
<evidence type="ECO:0000313" key="9">
    <source>
        <dbReference type="EMBL" id="KAF0321659.1"/>
    </source>
</evidence>
<keyword evidence="4 9" id="KW-0223">Dioxygenase</keyword>
<name>A0A8H3W7R6_9PEZI</name>
<dbReference type="Gene3D" id="3.60.130.10">
    <property type="entry name" value="Clavaminate synthase-like"/>
    <property type="match status" value="1"/>
</dbReference>
<dbReference type="InterPro" id="IPR051323">
    <property type="entry name" value="AtsK-like"/>
</dbReference>
<dbReference type="PANTHER" id="PTHR30468:SF10">
    <property type="entry name" value="TAUD_TFDA-LIKE DOMAIN-CONTAINING PROTEIN"/>
    <property type="match status" value="1"/>
</dbReference>
<accession>A0A8H3W7R6</accession>
<keyword evidence="10" id="KW-1185">Reference proteome</keyword>
<comment type="cofactor">
    <cofactor evidence="1">
        <name>Fe(2+)</name>
        <dbReference type="ChEBI" id="CHEBI:29033"/>
    </cofactor>
</comment>
<evidence type="ECO:0000256" key="1">
    <source>
        <dbReference type="ARBA" id="ARBA00001954"/>
    </source>
</evidence>
<evidence type="ECO:0000256" key="3">
    <source>
        <dbReference type="ARBA" id="ARBA00022723"/>
    </source>
</evidence>
<evidence type="ECO:0000256" key="6">
    <source>
        <dbReference type="ARBA" id="ARBA00023004"/>
    </source>
</evidence>
<dbReference type="Proteomes" id="UP000434172">
    <property type="component" value="Unassembled WGS sequence"/>
</dbReference>
<dbReference type="AlphaFoldDB" id="A0A8H3W7R6"/>
<proteinExistence type="inferred from homology"/>
<protein>
    <submittedName>
        <fullName evidence="9">TfdA family Taurine catabolism dioxygenase TauD</fullName>
    </submittedName>
</protein>
<keyword evidence="3" id="KW-0479">Metal-binding</keyword>
<comment type="similarity">
    <text evidence="2">Belongs to the TfdA dioxygenase family.</text>
</comment>
<keyword evidence="5" id="KW-0560">Oxidoreductase</keyword>
<evidence type="ECO:0000259" key="8">
    <source>
        <dbReference type="Pfam" id="PF02668"/>
    </source>
</evidence>
<organism evidence="9 10">
    <name type="scientific">Colletotrichum asianum</name>
    <dbReference type="NCBI Taxonomy" id="702518"/>
    <lineage>
        <taxon>Eukaryota</taxon>
        <taxon>Fungi</taxon>
        <taxon>Dikarya</taxon>
        <taxon>Ascomycota</taxon>
        <taxon>Pezizomycotina</taxon>
        <taxon>Sordariomycetes</taxon>
        <taxon>Hypocreomycetidae</taxon>
        <taxon>Glomerellales</taxon>
        <taxon>Glomerellaceae</taxon>
        <taxon>Colletotrichum</taxon>
        <taxon>Colletotrichum gloeosporioides species complex</taxon>
    </lineage>
</organism>
<comment type="caution">
    <text evidence="9">The sequence shown here is derived from an EMBL/GenBank/DDBJ whole genome shotgun (WGS) entry which is preliminary data.</text>
</comment>
<evidence type="ECO:0000256" key="5">
    <source>
        <dbReference type="ARBA" id="ARBA00023002"/>
    </source>
</evidence>
<gene>
    <name evidence="9" type="ORF">GQ607_011172</name>
</gene>
<feature type="compositionally biased region" description="Basic and acidic residues" evidence="7">
    <location>
        <begin position="368"/>
        <end position="381"/>
    </location>
</feature>
<evidence type="ECO:0000256" key="7">
    <source>
        <dbReference type="SAM" id="MobiDB-lite"/>
    </source>
</evidence>
<evidence type="ECO:0000256" key="2">
    <source>
        <dbReference type="ARBA" id="ARBA00005896"/>
    </source>
</evidence>
<dbReference type="GO" id="GO:0016706">
    <property type="term" value="F:2-oxoglutarate-dependent dioxygenase activity"/>
    <property type="evidence" value="ECO:0007669"/>
    <property type="project" value="TreeGrafter"/>
</dbReference>
<evidence type="ECO:0000256" key="4">
    <source>
        <dbReference type="ARBA" id="ARBA00022964"/>
    </source>
</evidence>
<feature type="domain" description="TauD/TfdA-like" evidence="8">
    <location>
        <begin position="50"/>
        <end position="310"/>
    </location>
</feature>
<sequence length="387" mass="43575">MAPASIEVDIPVNVSATKAAFSTKPLKQSGALDAFESFDPTPITGREFPTANIVDWLKAPNSDELIRDLAITVSQRGVVFFRKQDDLTPELQKELLTRLGELTCRPAESGLHIHPVFNAERDDQGDDHVVSYIHQKQTKPSFVRNKDLAPDALCPKKQNTSEWHSDCCFEPVPADYSCLRLTTLPATGGDTLWANGYELYDKISEPYQKFLETLTCTFEPPGLKQMCDAMGIKLYAKERGNPENIGDVIKAVHPVVRTNPVTGWKSVFAIGGMVKHINGVTAEESKMLIDWFHELVYKNHTMQVRSKWKDPNDFGKHFTQETHEKHDANMIVGKAIWDNRSFYHSATYDFWEMGDRHGCRGSGVGEKPYLDPKSKSRREDLADLGGY</sequence>
<dbReference type="InterPro" id="IPR003819">
    <property type="entry name" value="TauD/TfdA-like"/>
</dbReference>
<dbReference type="EMBL" id="WOWK01000069">
    <property type="protein sequence ID" value="KAF0321659.1"/>
    <property type="molecule type" value="Genomic_DNA"/>
</dbReference>
<dbReference type="PANTHER" id="PTHR30468">
    <property type="entry name" value="ALPHA-KETOGLUTARATE-DEPENDENT SULFONATE DIOXYGENASE"/>
    <property type="match status" value="1"/>
</dbReference>
<dbReference type="Pfam" id="PF02668">
    <property type="entry name" value="TauD"/>
    <property type="match status" value="1"/>
</dbReference>
<keyword evidence="6" id="KW-0408">Iron</keyword>
<dbReference type="InterPro" id="IPR042098">
    <property type="entry name" value="TauD-like_sf"/>
</dbReference>